<feature type="transmembrane region" description="Helical" evidence="6">
    <location>
        <begin position="65"/>
        <end position="88"/>
    </location>
</feature>
<evidence type="ECO:0000256" key="4">
    <source>
        <dbReference type="ARBA" id="ARBA00022989"/>
    </source>
</evidence>
<gene>
    <name evidence="7" type="ORF">NCTC10717_01293</name>
</gene>
<name>A0A380MWM0_9GAMM</name>
<keyword evidence="8" id="KW-1185">Reference proteome</keyword>
<keyword evidence="5 6" id="KW-0472">Membrane</keyword>
<dbReference type="Proteomes" id="UP000254575">
    <property type="component" value="Unassembled WGS sequence"/>
</dbReference>
<dbReference type="InterPro" id="IPR005598">
    <property type="entry name" value="ATP_synth_I"/>
</dbReference>
<feature type="transmembrane region" description="Helical" evidence="6">
    <location>
        <begin position="5"/>
        <end position="25"/>
    </location>
</feature>
<dbReference type="AlphaFoldDB" id="A0A380MWM0"/>
<dbReference type="GO" id="GO:0005886">
    <property type="term" value="C:plasma membrane"/>
    <property type="evidence" value="ECO:0007669"/>
    <property type="project" value="UniProtKB-SubCell"/>
</dbReference>
<keyword evidence="4 6" id="KW-1133">Transmembrane helix</keyword>
<evidence type="ECO:0000256" key="6">
    <source>
        <dbReference type="SAM" id="Phobius"/>
    </source>
</evidence>
<reference evidence="7 8" key="1">
    <citation type="submission" date="2018-06" db="EMBL/GenBank/DDBJ databases">
        <authorList>
            <consortium name="Pathogen Informatics"/>
            <person name="Doyle S."/>
        </authorList>
    </citation>
    <scope>NUCLEOTIDE SEQUENCE [LARGE SCALE GENOMIC DNA]</scope>
    <source>
        <strain evidence="7 8">NCTC10717</strain>
    </source>
</reference>
<keyword evidence="2" id="KW-1003">Cell membrane</keyword>
<evidence type="ECO:0000256" key="1">
    <source>
        <dbReference type="ARBA" id="ARBA00004651"/>
    </source>
</evidence>
<feature type="transmembrane region" description="Helical" evidence="6">
    <location>
        <begin position="94"/>
        <end position="115"/>
    </location>
</feature>
<comment type="subcellular location">
    <subcellularLocation>
        <location evidence="1">Cell membrane</location>
        <topology evidence="1">Multi-pass membrane protein</topology>
    </subcellularLocation>
</comment>
<sequence length="116" mass="13189">MQKTVVKLLVTQTVIAIVLLVLTWLSAYRYLAHPIFLGTLVSIITSAALMLVIRKLPKVLKARTFYALMWLCEILKWLIIIILMIIFLKMQVNALGLVIGFATTYVGGYFMMLILK</sequence>
<dbReference type="EMBL" id="UHIA01000004">
    <property type="protein sequence ID" value="SUO97000.1"/>
    <property type="molecule type" value="Genomic_DNA"/>
</dbReference>
<evidence type="ECO:0000256" key="5">
    <source>
        <dbReference type="ARBA" id="ARBA00023136"/>
    </source>
</evidence>
<evidence type="ECO:0000256" key="2">
    <source>
        <dbReference type="ARBA" id="ARBA00022475"/>
    </source>
</evidence>
<evidence type="ECO:0000313" key="8">
    <source>
        <dbReference type="Proteomes" id="UP000254575"/>
    </source>
</evidence>
<protein>
    <submittedName>
        <fullName evidence="7">ATP synthase I chain</fullName>
    </submittedName>
</protein>
<dbReference type="RefSeq" id="WP_115218518.1">
    <property type="nucleotide sequence ID" value="NZ_UHIA01000004.1"/>
</dbReference>
<accession>A0A380MWM0</accession>
<evidence type="ECO:0000256" key="3">
    <source>
        <dbReference type="ARBA" id="ARBA00022692"/>
    </source>
</evidence>
<proteinExistence type="predicted"/>
<dbReference type="Pfam" id="PF03899">
    <property type="entry name" value="ATP-synt_I"/>
    <property type="match status" value="1"/>
</dbReference>
<organism evidence="7 8">
    <name type="scientific">Suttonella indologenes</name>
    <dbReference type="NCBI Taxonomy" id="13276"/>
    <lineage>
        <taxon>Bacteria</taxon>
        <taxon>Pseudomonadati</taxon>
        <taxon>Pseudomonadota</taxon>
        <taxon>Gammaproteobacteria</taxon>
        <taxon>Cardiobacteriales</taxon>
        <taxon>Cardiobacteriaceae</taxon>
        <taxon>Suttonella</taxon>
    </lineage>
</organism>
<evidence type="ECO:0000313" key="7">
    <source>
        <dbReference type="EMBL" id="SUO97000.1"/>
    </source>
</evidence>
<keyword evidence="3 6" id="KW-0812">Transmembrane</keyword>
<feature type="transmembrane region" description="Helical" evidence="6">
    <location>
        <begin position="31"/>
        <end position="53"/>
    </location>
</feature>